<protein>
    <submittedName>
        <fullName evidence="2">Uncharacterized protein</fullName>
    </submittedName>
</protein>
<evidence type="ECO:0000313" key="3">
    <source>
        <dbReference type="Proteomes" id="UP000012329"/>
    </source>
</evidence>
<keyword evidence="1" id="KW-0812">Transmembrane</keyword>
<evidence type="ECO:0000256" key="1">
    <source>
        <dbReference type="SAM" id="Phobius"/>
    </source>
</evidence>
<feature type="transmembrane region" description="Helical" evidence="1">
    <location>
        <begin position="21"/>
        <end position="40"/>
    </location>
</feature>
<feature type="transmembrane region" description="Helical" evidence="1">
    <location>
        <begin position="55"/>
        <end position="76"/>
    </location>
</feature>
<organism evidence="2 3">
    <name type="scientific">Leptospira interrogans str. 2002000626</name>
    <dbReference type="NCBI Taxonomy" id="996803"/>
    <lineage>
        <taxon>Bacteria</taxon>
        <taxon>Pseudomonadati</taxon>
        <taxon>Spirochaetota</taxon>
        <taxon>Spirochaetia</taxon>
        <taxon>Leptospirales</taxon>
        <taxon>Leptospiraceae</taxon>
        <taxon>Leptospira</taxon>
    </lineage>
</organism>
<accession>A0A829CTI7</accession>
<evidence type="ECO:0000313" key="2">
    <source>
        <dbReference type="EMBL" id="EMY02203.1"/>
    </source>
</evidence>
<dbReference type="Proteomes" id="UP000012329">
    <property type="component" value="Unassembled WGS sequence"/>
</dbReference>
<name>A0A829CTI7_LEPIR</name>
<comment type="caution">
    <text evidence="2">The sequence shown here is derived from an EMBL/GenBank/DDBJ whole genome shotgun (WGS) entry which is preliminary data.</text>
</comment>
<dbReference type="AlphaFoldDB" id="A0A829CTI7"/>
<proteinExistence type="predicted"/>
<sequence>MEVKVEQNLINFKLDSKTRSALFGMIGIGVLSLLIGYFTLSHTPPRHEGGHSNPAWSAFLIGTFFITGISLAGVFLPRSVISLEHIGPLQFVESQKDTDCFCRWSGCYY</sequence>
<keyword evidence="1" id="KW-0472">Membrane</keyword>
<gene>
    <name evidence="2" type="ORF">LEP1GSC029_1014</name>
</gene>
<reference evidence="2 3" key="1">
    <citation type="submission" date="2013-02" db="EMBL/GenBank/DDBJ databases">
        <authorList>
            <person name="Harkins D.M."/>
            <person name="Durkin A.S."/>
            <person name="Brinkac L.M."/>
            <person name="Haft D.H."/>
            <person name="Selengut J.D."/>
            <person name="Sanka R."/>
            <person name="DePew J."/>
            <person name="Purushe J."/>
            <person name="Whelen A.C."/>
            <person name="Vinetz J.M."/>
            <person name="Sutton G.G."/>
            <person name="Nierman W.C."/>
            <person name="Fouts D.E."/>
        </authorList>
    </citation>
    <scope>NUCLEOTIDE SEQUENCE [LARGE SCALE GENOMIC DNA]</scope>
    <source>
        <strain evidence="2 3">2002000626</strain>
    </source>
</reference>
<dbReference type="EMBL" id="AFJL02000256">
    <property type="protein sequence ID" value="EMY02203.1"/>
    <property type="molecule type" value="Genomic_DNA"/>
</dbReference>
<keyword evidence="1" id="KW-1133">Transmembrane helix</keyword>